<dbReference type="Proteomes" id="UP001057402">
    <property type="component" value="Chromosome 3"/>
</dbReference>
<name>A0ACB9RYF5_9MYRT</name>
<accession>A0ACB9RYF5</accession>
<gene>
    <name evidence="1" type="ORF">MLD38_009814</name>
</gene>
<evidence type="ECO:0000313" key="2">
    <source>
        <dbReference type="Proteomes" id="UP001057402"/>
    </source>
</evidence>
<evidence type="ECO:0000313" key="1">
    <source>
        <dbReference type="EMBL" id="KAI4384042.1"/>
    </source>
</evidence>
<protein>
    <submittedName>
        <fullName evidence="1">Uncharacterized protein</fullName>
    </submittedName>
</protein>
<dbReference type="EMBL" id="CM042882">
    <property type="protein sequence ID" value="KAI4384042.1"/>
    <property type="molecule type" value="Genomic_DNA"/>
</dbReference>
<organism evidence="1 2">
    <name type="scientific">Melastoma candidum</name>
    <dbReference type="NCBI Taxonomy" id="119954"/>
    <lineage>
        <taxon>Eukaryota</taxon>
        <taxon>Viridiplantae</taxon>
        <taxon>Streptophyta</taxon>
        <taxon>Embryophyta</taxon>
        <taxon>Tracheophyta</taxon>
        <taxon>Spermatophyta</taxon>
        <taxon>Magnoliopsida</taxon>
        <taxon>eudicotyledons</taxon>
        <taxon>Gunneridae</taxon>
        <taxon>Pentapetalae</taxon>
        <taxon>rosids</taxon>
        <taxon>malvids</taxon>
        <taxon>Myrtales</taxon>
        <taxon>Melastomataceae</taxon>
        <taxon>Melastomatoideae</taxon>
        <taxon>Melastomateae</taxon>
        <taxon>Melastoma</taxon>
    </lineage>
</organism>
<sequence length="211" mass="23521">MRPTWVDADADVSGTGTELLPLVLTVLGGRYWSWHCRRIATARRRRGPEKETVAAMMQELMLIQARSVPPLWKAARCRKLSSTPAVSPVGSCPLAVLEVMMTLGSFPRGKKNKDEEDHACAIREVLEETGFEVSNLLDKDEFIEMIFGQQKVRSYVIAGVKEDTSFAPQTKKEISEIAWHHLDKLQPALEIMDSGSSTLSGSKDPSTHKRN</sequence>
<reference evidence="2" key="1">
    <citation type="journal article" date="2023" name="Front. Plant Sci.">
        <title>Chromosomal-level genome assembly of Melastoma candidum provides insights into trichome evolution.</title>
        <authorList>
            <person name="Zhong Y."/>
            <person name="Wu W."/>
            <person name="Sun C."/>
            <person name="Zou P."/>
            <person name="Liu Y."/>
            <person name="Dai S."/>
            <person name="Zhou R."/>
        </authorList>
    </citation>
    <scope>NUCLEOTIDE SEQUENCE [LARGE SCALE GENOMIC DNA]</scope>
</reference>
<proteinExistence type="predicted"/>
<keyword evidence="2" id="KW-1185">Reference proteome</keyword>
<comment type="caution">
    <text evidence="1">The sequence shown here is derived from an EMBL/GenBank/DDBJ whole genome shotgun (WGS) entry which is preliminary data.</text>
</comment>